<evidence type="ECO:0000313" key="1">
    <source>
        <dbReference type="EMBL" id="THU31542.1"/>
    </source>
</evidence>
<dbReference type="Proteomes" id="UP000306918">
    <property type="component" value="Unassembled WGS sequence"/>
</dbReference>
<organism evidence="1 2">
    <name type="scientific">Niastella caeni</name>
    <dbReference type="NCBI Taxonomy" id="2569763"/>
    <lineage>
        <taxon>Bacteria</taxon>
        <taxon>Pseudomonadati</taxon>
        <taxon>Bacteroidota</taxon>
        <taxon>Chitinophagia</taxon>
        <taxon>Chitinophagales</taxon>
        <taxon>Chitinophagaceae</taxon>
        <taxon>Niastella</taxon>
    </lineage>
</organism>
<dbReference type="EMBL" id="STFF01000013">
    <property type="protein sequence ID" value="THU31542.1"/>
    <property type="molecule type" value="Genomic_DNA"/>
</dbReference>
<accession>A0A4S8HFV9</accession>
<evidence type="ECO:0008006" key="3">
    <source>
        <dbReference type="Google" id="ProtNLM"/>
    </source>
</evidence>
<name>A0A4S8HFV9_9BACT</name>
<keyword evidence="2" id="KW-1185">Reference proteome</keyword>
<dbReference type="RefSeq" id="WP_136580548.1">
    <property type="nucleotide sequence ID" value="NZ_STFF01000013.1"/>
</dbReference>
<reference evidence="1 2" key="1">
    <citation type="submission" date="2019-04" db="EMBL/GenBank/DDBJ databases">
        <title>Niastella caeni sp. nov., isolated from activated sludge.</title>
        <authorList>
            <person name="Sheng M."/>
        </authorList>
    </citation>
    <scope>NUCLEOTIDE SEQUENCE [LARGE SCALE GENOMIC DNA]</scope>
    <source>
        <strain evidence="1 2">HX-2-15</strain>
    </source>
</reference>
<protein>
    <recommendedName>
        <fullName evidence="3">S24 family peptidase</fullName>
    </recommendedName>
</protein>
<dbReference type="AlphaFoldDB" id="A0A4S8HFV9"/>
<proteinExistence type="predicted"/>
<sequence length="161" mass="18442">MKSRSNKKQSLDNALGTPKYFIDTEGKIPGEHYYWFPNQGDSMTDNTPRSIPAGSLTLGRLLQVNSIQDIPLHRPIVVIFDDDGKQFCLLKSACQIKTKDNAETEPDSSMLCLRSYNPAPRCDDFWLPFSCIKYIFVVERVRRPDGSEFVPVQQEVVRKRK</sequence>
<comment type="caution">
    <text evidence="1">The sequence shown here is derived from an EMBL/GenBank/DDBJ whole genome shotgun (WGS) entry which is preliminary data.</text>
</comment>
<dbReference type="OrthoDB" id="664893at2"/>
<evidence type="ECO:0000313" key="2">
    <source>
        <dbReference type="Proteomes" id="UP000306918"/>
    </source>
</evidence>
<gene>
    <name evidence="1" type="ORF">FAM09_28365</name>
</gene>